<evidence type="ECO:0000313" key="1">
    <source>
        <dbReference type="EMBL" id="KIM58194.1"/>
    </source>
</evidence>
<dbReference type="Proteomes" id="UP000053989">
    <property type="component" value="Unassembled WGS sequence"/>
</dbReference>
<reference evidence="2" key="2">
    <citation type="submission" date="2015-01" db="EMBL/GenBank/DDBJ databases">
        <title>Evolutionary Origins and Diversification of the Mycorrhizal Mutualists.</title>
        <authorList>
            <consortium name="DOE Joint Genome Institute"/>
            <consortium name="Mycorrhizal Genomics Consortium"/>
            <person name="Kohler A."/>
            <person name="Kuo A."/>
            <person name="Nagy L.G."/>
            <person name="Floudas D."/>
            <person name="Copeland A."/>
            <person name="Barry K.W."/>
            <person name="Cichocki N."/>
            <person name="Veneault-Fourrey C."/>
            <person name="LaButti K."/>
            <person name="Lindquist E.A."/>
            <person name="Lipzen A."/>
            <person name="Lundell T."/>
            <person name="Morin E."/>
            <person name="Murat C."/>
            <person name="Riley R."/>
            <person name="Ohm R."/>
            <person name="Sun H."/>
            <person name="Tunlid A."/>
            <person name="Henrissat B."/>
            <person name="Grigoriev I.V."/>
            <person name="Hibbett D.S."/>
            <person name="Martin F."/>
        </authorList>
    </citation>
    <scope>NUCLEOTIDE SEQUENCE [LARGE SCALE GENOMIC DNA]</scope>
    <source>
        <strain evidence="2">Foug A</strain>
    </source>
</reference>
<name>A0A0C3DPS0_9AGAM</name>
<gene>
    <name evidence="1" type="ORF">SCLCIDRAFT_1098896</name>
</gene>
<keyword evidence="2" id="KW-1185">Reference proteome</keyword>
<dbReference type="AlphaFoldDB" id="A0A0C3DPS0"/>
<proteinExistence type="predicted"/>
<sequence length="182" mass="20615">MFTSNCSPAEYLTHISRDLHSILPSLSRSQPDRSSLDHARSMRSFSRSSCEGAPDGEYDNELSLVMYALAILLQSPWRMSFLSVRCAPSDVAYHTGLVVSLSDVGGDRWRLRIIMQDVPYGPAKRERSVFWILSSSPTGPSGRPVMTERRGRGDAKNAWARKRRGRMNMRMRGVRDFSCEVR</sequence>
<dbReference type="HOGENOM" id="CLU_1482835_0_0_1"/>
<evidence type="ECO:0000313" key="2">
    <source>
        <dbReference type="Proteomes" id="UP000053989"/>
    </source>
</evidence>
<accession>A0A0C3DPS0</accession>
<dbReference type="EMBL" id="KN822089">
    <property type="protein sequence ID" value="KIM58194.1"/>
    <property type="molecule type" value="Genomic_DNA"/>
</dbReference>
<protein>
    <submittedName>
        <fullName evidence="1">Uncharacterized protein</fullName>
    </submittedName>
</protein>
<organism evidence="1 2">
    <name type="scientific">Scleroderma citrinum Foug A</name>
    <dbReference type="NCBI Taxonomy" id="1036808"/>
    <lineage>
        <taxon>Eukaryota</taxon>
        <taxon>Fungi</taxon>
        <taxon>Dikarya</taxon>
        <taxon>Basidiomycota</taxon>
        <taxon>Agaricomycotina</taxon>
        <taxon>Agaricomycetes</taxon>
        <taxon>Agaricomycetidae</taxon>
        <taxon>Boletales</taxon>
        <taxon>Sclerodermatineae</taxon>
        <taxon>Sclerodermataceae</taxon>
        <taxon>Scleroderma</taxon>
    </lineage>
</organism>
<reference evidence="1 2" key="1">
    <citation type="submission" date="2014-04" db="EMBL/GenBank/DDBJ databases">
        <authorList>
            <consortium name="DOE Joint Genome Institute"/>
            <person name="Kuo A."/>
            <person name="Kohler A."/>
            <person name="Nagy L.G."/>
            <person name="Floudas D."/>
            <person name="Copeland A."/>
            <person name="Barry K.W."/>
            <person name="Cichocki N."/>
            <person name="Veneault-Fourrey C."/>
            <person name="LaButti K."/>
            <person name="Lindquist E.A."/>
            <person name="Lipzen A."/>
            <person name="Lundell T."/>
            <person name="Morin E."/>
            <person name="Murat C."/>
            <person name="Sun H."/>
            <person name="Tunlid A."/>
            <person name="Henrissat B."/>
            <person name="Grigoriev I.V."/>
            <person name="Hibbett D.S."/>
            <person name="Martin F."/>
            <person name="Nordberg H.P."/>
            <person name="Cantor M.N."/>
            <person name="Hua S.X."/>
        </authorList>
    </citation>
    <scope>NUCLEOTIDE SEQUENCE [LARGE SCALE GENOMIC DNA]</scope>
    <source>
        <strain evidence="1 2">Foug A</strain>
    </source>
</reference>
<dbReference type="InParanoid" id="A0A0C3DPS0"/>